<dbReference type="EMBL" id="QTSX02003628">
    <property type="protein sequence ID" value="KAJ9069489.1"/>
    <property type="molecule type" value="Genomic_DNA"/>
</dbReference>
<proteinExistence type="predicted"/>
<evidence type="ECO:0000313" key="2">
    <source>
        <dbReference type="Proteomes" id="UP001165960"/>
    </source>
</evidence>
<reference evidence="1" key="1">
    <citation type="submission" date="2022-04" db="EMBL/GenBank/DDBJ databases">
        <title>Genome of the entomopathogenic fungus Entomophthora muscae.</title>
        <authorList>
            <person name="Elya C."/>
            <person name="Lovett B.R."/>
            <person name="Lee E."/>
            <person name="Macias A.M."/>
            <person name="Hajek A.E."/>
            <person name="De Bivort B.L."/>
            <person name="Kasson M.T."/>
            <person name="De Fine Licht H.H."/>
            <person name="Stajich J.E."/>
        </authorList>
    </citation>
    <scope>NUCLEOTIDE SEQUENCE</scope>
    <source>
        <strain evidence="1">Berkeley</strain>
    </source>
</reference>
<name>A0ACC2T493_9FUNG</name>
<keyword evidence="2" id="KW-1185">Reference proteome</keyword>
<accession>A0ACC2T493</accession>
<protein>
    <submittedName>
        <fullName evidence="1">Autophagy- protein 2</fullName>
    </submittedName>
</protein>
<evidence type="ECO:0000313" key="1">
    <source>
        <dbReference type="EMBL" id="KAJ9069489.1"/>
    </source>
</evidence>
<dbReference type="Proteomes" id="UP001165960">
    <property type="component" value="Unassembled WGS sequence"/>
</dbReference>
<comment type="caution">
    <text evidence="1">The sequence shown here is derived from an EMBL/GenBank/DDBJ whole genome shotgun (WGS) entry which is preliminary data.</text>
</comment>
<sequence length="1699" mass="189988">MYSFNWSLPDWAGASHIHKHLIRYLLKKSLGSFIKSDFALDTVDLEITKGQLSLRKLEINTEFINELLIGTPLQVTSGTIECINVTVPWQMVLSDPFQIHLDGLKLWIELSPSAKPRLDETFKSILEASTMSIANDFLSELQEYPEAERSSPSKEAESTVQVGGFIDKLVARLKLTLGSLEIHVAPKQGPQVTFHVESAEIVEDISPTEPIRILPSFLRRIVSNSVTVALDGGKTPIVRSEGPFTLLVNHTVTQDSGSQLSIQNSAGKLHAAMSPRQFEELSRFAFALKSCIMPFESTKESSFLDWTFEFSFETILLRLLYQSTSQNLFKASRTRSHLCIELMDAKIKAQNSSSSAPPFYTQSQAQQILVEVDILKLSVKEWLSSSQYPPQQIPKGAYSFARDCYLPVLMSDPHLPNSSLLLECLPLIGHEGKPAGKLGADAFKGLPTFWGTPHSLNPQEHALKVSLSIADGFKVHLSAAPTWVRMDPRLADRMEGFLLVLKHSDFTSKGTNDSPDHNMGIYESIIMNDLDSRDNVQSSPEWSFTANTEYLRAMIQAPCDCTGDDQEANHRFARVHSDCWVLDCLKPWSAMPGPLPCIPGHAKIGYQGLDISLLRGPHLRTVYGFLSVGPSQEDGPIPTLEIGFNIFGRPNSSSRFSARLNSRFPVPFPPLFEGFSEGEVKAIDPSAQEEEILSFKQSTIDTSLFDIHCTFPRVQLNFTKEAYDATQFLLNDLSSWEPRFLKVDSPEMECPNSPLGSEESISFYTAREEGASFRGPSSMYSADPLPPPAAENANAQSLSTLIASMPLLEICLDMSPELQEPKLYSITYKNCQFFSTSKLHGKAQSYTFIEADELFFLDSTIATDPQVIISPTPCNFKNNFQLTSFSKLELPYSTIKEVSACISLTGLDYRFPLKSEPPPLVKHIVDFFSGDAKLSTVSSTLTRASVTFSLKELSLILLPETPNNSWIVMLIEKAGASTIIFPPDPVLHVHAGIGKAQLLLSQKEPDIFVPLPTDQKCDVPRSLQPTAIQFWESHQFVQIGSSDCLSCQVSIHNRDLVPQFGIDITNESLTFKFCRDSYLLFQQALYSLHPDDSPDAQSDELVVDDPKLGVLERSIGYNILDTLEENAYGKKEQASQYHTPDPFVSDMEFVDEFFGDDPEDCELNPPPSLTHIPQPRPHKRVSRKDFYRHTRSEYEVREAETEGDAVKVLDDSPFEIIDDYFALEREPVRPICQIDLENTKLRIRLHDFNLEIKLFDGQDWRLEASSSPQSSPQDSPAICRVHHQVSLSRPSQPSMELAVSQLRIDFSDMLPESEEKFRLVFAANDIEILDYIPTSTWRKFLAPMKSSSGKLPRESQSEMLHVELTQIKPFPKSSSCEYRLKFSLLPIRLFVDQDALNFLIDFFLGDTQVDPLEPPESPPSDSSDDIYFQYVEISDLEVKLDYKPKHFSLRQLSEGNFAELVKIFQLEDAQLSLDKVRLTGVNGFARLTDELISHWLPQIKGSQIPQMVSGVGPMRTLSNLGSGVADLVLLPLQQFKKDGRIVKGVAKGVASFARSTTSEAVHVSASLVMGAQVILERADTLLRPPSSPSSPRTSRPETRTVSRYANQPENINEGMEFAYRSLRQNISTAARTVLAVPFEVTERTGAQGTTRSIIRAIPIVVLQPMIGATQAVSMALLGLRNSLDPHRHERLQDKYKPRN</sequence>
<gene>
    <name evidence="1" type="primary">ATG2_3</name>
    <name evidence="1" type="ORF">DSO57_1018128</name>
</gene>
<organism evidence="1 2">
    <name type="scientific">Entomophthora muscae</name>
    <dbReference type="NCBI Taxonomy" id="34485"/>
    <lineage>
        <taxon>Eukaryota</taxon>
        <taxon>Fungi</taxon>
        <taxon>Fungi incertae sedis</taxon>
        <taxon>Zoopagomycota</taxon>
        <taxon>Entomophthoromycotina</taxon>
        <taxon>Entomophthoromycetes</taxon>
        <taxon>Entomophthorales</taxon>
        <taxon>Entomophthoraceae</taxon>
        <taxon>Entomophthora</taxon>
    </lineage>
</organism>